<dbReference type="InterPro" id="IPR037523">
    <property type="entry name" value="VOC_core"/>
</dbReference>
<dbReference type="InterPro" id="IPR004360">
    <property type="entry name" value="Glyas_Fos-R_dOase_dom"/>
</dbReference>
<organism evidence="2 3">
    <name type="scientific">Alicyclobacillus tolerans</name>
    <dbReference type="NCBI Taxonomy" id="90970"/>
    <lineage>
        <taxon>Bacteria</taxon>
        <taxon>Bacillati</taxon>
        <taxon>Bacillota</taxon>
        <taxon>Bacilli</taxon>
        <taxon>Bacillales</taxon>
        <taxon>Alicyclobacillaceae</taxon>
        <taxon>Alicyclobacillus</taxon>
    </lineage>
</organism>
<dbReference type="OrthoDB" id="2719609at2"/>
<keyword evidence="3" id="KW-1185">Reference proteome</keyword>
<dbReference type="EMBL" id="FRAF01000038">
    <property type="protein sequence ID" value="SHL10260.1"/>
    <property type="molecule type" value="Genomic_DNA"/>
</dbReference>
<dbReference type="Proteomes" id="UP000184016">
    <property type="component" value="Unassembled WGS sequence"/>
</dbReference>
<dbReference type="GO" id="GO:0051213">
    <property type="term" value="F:dioxygenase activity"/>
    <property type="evidence" value="ECO:0007669"/>
    <property type="project" value="UniProtKB-KW"/>
</dbReference>
<accession>A0A1M6XW97</accession>
<evidence type="ECO:0000313" key="2">
    <source>
        <dbReference type="EMBL" id="SHL10260.1"/>
    </source>
</evidence>
<dbReference type="Gene3D" id="3.10.180.10">
    <property type="entry name" value="2,3-Dihydroxybiphenyl 1,2-Dioxygenase, domain 1"/>
    <property type="match status" value="1"/>
</dbReference>
<dbReference type="SUPFAM" id="SSF54593">
    <property type="entry name" value="Glyoxalase/Bleomycin resistance protein/Dihydroxybiphenyl dioxygenase"/>
    <property type="match status" value="1"/>
</dbReference>
<dbReference type="PROSITE" id="PS51819">
    <property type="entry name" value="VOC"/>
    <property type="match status" value="1"/>
</dbReference>
<evidence type="ECO:0000313" key="3">
    <source>
        <dbReference type="Proteomes" id="UP000184016"/>
    </source>
</evidence>
<keyword evidence="2" id="KW-0223">Dioxygenase</keyword>
<dbReference type="Pfam" id="PF00903">
    <property type="entry name" value="Glyoxalase"/>
    <property type="match status" value="1"/>
</dbReference>
<reference evidence="3" key="1">
    <citation type="submission" date="2016-11" db="EMBL/GenBank/DDBJ databases">
        <authorList>
            <person name="Varghese N."/>
            <person name="Submissions S."/>
        </authorList>
    </citation>
    <scope>NUCLEOTIDE SEQUENCE [LARGE SCALE GENOMIC DNA]</scope>
    <source>
        <strain evidence="3">USBA-503</strain>
    </source>
</reference>
<dbReference type="InterPro" id="IPR029068">
    <property type="entry name" value="Glyas_Bleomycin-R_OHBP_Dase"/>
</dbReference>
<gene>
    <name evidence="2" type="ORF">SAMN05443507_13811</name>
</gene>
<dbReference type="AlphaFoldDB" id="A0A1M6XW97"/>
<keyword evidence="2" id="KW-0560">Oxidoreductase</keyword>
<sequence>MIKGLYEVHLPVSNIRASVEFYQKLGLQLKEEDDESAFLWIIPQRSHLGLWKHEITEDREPGNYPPNGRHLAFEVDFDDIEKAETWLKERGIAVAQHGEMPPTEPYARPHSRNASVYFNDPDGNNLEFICNLPDGPTEPARLMYLSEYRSL</sequence>
<dbReference type="STRING" id="1830138.SAMN05443507_13811"/>
<protein>
    <submittedName>
        <fullName evidence="2">Glyoxalase/Bleomycin resistance protein/Dioxygenase superfamily protein</fullName>
    </submittedName>
</protein>
<dbReference type="CDD" id="cd06587">
    <property type="entry name" value="VOC"/>
    <property type="match status" value="1"/>
</dbReference>
<name>A0A1M6XW97_9BACL</name>
<proteinExistence type="predicted"/>
<evidence type="ECO:0000259" key="1">
    <source>
        <dbReference type="PROSITE" id="PS51819"/>
    </source>
</evidence>
<dbReference type="PANTHER" id="PTHR21366">
    <property type="entry name" value="GLYOXALASE FAMILY PROTEIN"/>
    <property type="match status" value="1"/>
</dbReference>
<dbReference type="PANTHER" id="PTHR21366:SF31">
    <property type="entry name" value="METALLOTHIOL TRANSFERASE FOSB"/>
    <property type="match status" value="1"/>
</dbReference>
<feature type="domain" description="VOC" evidence="1">
    <location>
        <begin position="4"/>
        <end position="131"/>
    </location>
</feature>
<dbReference type="InterPro" id="IPR050383">
    <property type="entry name" value="GlyoxalaseI/FosfomycinResist"/>
</dbReference>
<dbReference type="RefSeq" id="WP_072875344.1">
    <property type="nucleotide sequence ID" value="NZ_FRAF01000038.1"/>
</dbReference>